<proteinExistence type="predicted"/>
<organism evidence="1 2">
    <name type="scientific">Streptomyces lydicamycinicus</name>
    <dbReference type="NCBI Taxonomy" id="1546107"/>
    <lineage>
        <taxon>Bacteria</taxon>
        <taxon>Bacillati</taxon>
        <taxon>Actinomycetota</taxon>
        <taxon>Actinomycetes</taxon>
        <taxon>Kitasatosporales</taxon>
        <taxon>Streptomycetaceae</taxon>
        <taxon>Streptomyces</taxon>
    </lineage>
</organism>
<dbReference type="AlphaFoldDB" id="A0A0P4RHU8"/>
<name>A0A0P4RHU8_9ACTN</name>
<dbReference type="EMBL" id="BBNO01000013">
    <property type="protein sequence ID" value="GAO12836.1"/>
    <property type="molecule type" value="Genomic_DNA"/>
</dbReference>
<reference evidence="2" key="1">
    <citation type="submission" date="2014-09" db="EMBL/GenBank/DDBJ databases">
        <title>Whole genome shotgun sequence of Streptomyces sp. NBRC 110027.</title>
        <authorList>
            <person name="Komaki H."/>
            <person name="Ichikawa N."/>
            <person name="Katano-Makiyama Y."/>
            <person name="Hosoyama A."/>
            <person name="Hashimoto M."/>
            <person name="Uohara A."/>
            <person name="Kitahashi Y."/>
            <person name="Ohji S."/>
            <person name="Kimura A."/>
            <person name="Yamazoe A."/>
            <person name="Igarashi Y."/>
            <person name="Fujita N."/>
        </authorList>
    </citation>
    <scope>NUCLEOTIDE SEQUENCE [LARGE SCALE GENOMIC DNA]</scope>
    <source>
        <strain evidence="2">NBRC 110027</strain>
    </source>
</reference>
<accession>A0A0P4RHU8</accession>
<dbReference type="OrthoDB" id="3871906at2"/>
<comment type="caution">
    <text evidence="1">The sequence shown here is derived from an EMBL/GenBank/DDBJ whole genome shotgun (WGS) entry which is preliminary data.</text>
</comment>
<dbReference type="Proteomes" id="UP000048965">
    <property type="component" value="Unassembled WGS sequence"/>
</dbReference>
<gene>
    <name evidence="1" type="ORF">TPA0598_13_00200</name>
</gene>
<sequence length="168" mass="18639">MTHDEALEELSRLAHERAFGGYFGSDMLIQAGLDALLAGVESESLTMLAGLGRNEELEAPELFERVLYELGLEIEVPPNPRSAKWALASWLAGRMVDGSLDPAAGAFRIWRDVAWDLDYPDALQPLVVCAYNLDDWDDSWGVPVEKFKKEAIEAAAHFLAQQPQAEHD</sequence>
<protein>
    <submittedName>
        <fullName evidence="1">Uncharacterized protein</fullName>
    </submittedName>
</protein>
<reference evidence="1 2" key="2">
    <citation type="journal article" date="2015" name="Stand. Genomic Sci.">
        <title>Draft genome sequence of marine-derived Streptomyces sp. TP-A0598, a producer of anti-MRSA antibiotic lydicamycins.</title>
        <authorList>
            <person name="Komaki H."/>
            <person name="Ichikawa N."/>
            <person name="Hosoyama A."/>
            <person name="Fujita N."/>
            <person name="Igarashi Y."/>
        </authorList>
    </citation>
    <scope>NUCLEOTIDE SEQUENCE [LARGE SCALE GENOMIC DNA]</scope>
    <source>
        <strain evidence="1 2">NBRC 110027</strain>
    </source>
</reference>
<evidence type="ECO:0000313" key="2">
    <source>
        <dbReference type="Proteomes" id="UP000048965"/>
    </source>
</evidence>
<dbReference type="RefSeq" id="WP_042162231.1">
    <property type="nucleotide sequence ID" value="NZ_BBNO01000013.1"/>
</dbReference>
<keyword evidence="2" id="KW-1185">Reference proteome</keyword>
<evidence type="ECO:0000313" key="1">
    <source>
        <dbReference type="EMBL" id="GAO12836.1"/>
    </source>
</evidence>